<keyword evidence="2" id="KW-0732">Signal</keyword>
<dbReference type="Pfam" id="PF03401">
    <property type="entry name" value="TctC"/>
    <property type="match status" value="1"/>
</dbReference>
<evidence type="ECO:0000256" key="2">
    <source>
        <dbReference type="SAM" id="SignalP"/>
    </source>
</evidence>
<dbReference type="Gene3D" id="3.40.190.150">
    <property type="entry name" value="Bordetella uptake gene, domain 1"/>
    <property type="match status" value="1"/>
</dbReference>
<name>A0A849I5E5_9HYPH</name>
<proteinExistence type="inferred from homology"/>
<feature type="chain" id="PRO_5032684272" evidence="2">
    <location>
        <begin position="23"/>
        <end position="330"/>
    </location>
</feature>
<dbReference type="PANTHER" id="PTHR42928:SF5">
    <property type="entry name" value="BLR1237 PROTEIN"/>
    <property type="match status" value="1"/>
</dbReference>
<protein>
    <submittedName>
        <fullName evidence="3">Tripartite tricarboxylate transporter substrate binding protein BugD</fullName>
    </submittedName>
</protein>
<dbReference type="InterPro" id="IPR042100">
    <property type="entry name" value="Bug_dom1"/>
</dbReference>
<reference evidence="3 4" key="1">
    <citation type="submission" date="2020-04" db="EMBL/GenBank/DDBJ databases">
        <title>Enterovirga sp. isolate from soil.</title>
        <authorList>
            <person name="Chea S."/>
            <person name="Kim D.-U."/>
        </authorList>
    </citation>
    <scope>NUCLEOTIDE SEQUENCE [LARGE SCALE GENOMIC DNA]</scope>
    <source>
        <strain evidence="3 4">DB1703</strain>
    </source>
</reference>
<dbReference type="AlphaFoldDB" id="A0A849I5E5"/>
<dbReference type="PANTHER" id="PTHR42928">
    <property type="entry name" value="TRICARBOXYLATE-BINDING PROTEIN"/>
    <property type="match status" value="1"/>
</dbReference>
<dbReference type="SUPFAM" id="SSF53850">
    <property type="entry name" value="Periplasmic binding protein-like II"/>
    <property type="match status" value="1"/>
</dbReference>
<keyword evidence="4" id="KW-1185">Reference proteome</keyword>
<evidence type="ECO:0000313" key="4">
    <source>
        <dbReference type="Proteomes" id="UP000564885"/>
    </source>
</evidence>
<evidence type="ECO:0000256" key="1">
    <source>
        <dbReference type="ARBA" id="ARBA00006987"/>
    </source>
</evidence>
<evidence type="ECO:0000313" key="3">
    <source>
        <dbReference type="EMBL" id="NNM71320.1"/>
    </source>
</evidence>
<dbReference type="InterPro" id="IPR005064">
    <property type="entry name" value="BUG"/>
</dbReference>
<feature type="signal peptide" evidence="2">
    <location>
        <begin position="1"/>
        <end position="22"/>
    </location>
</feature>
<gene>
    <name evidence="3" type="ORF">HJG44_02785</name>
</gene>
<sequence>MKGCARAAAVMLIGLLGWSAQAQTQTQTYPSRPLTMVIPFAAGGPTDVIGRIIGEQMSRSLGQSVVIENVVGASGQTAGLRVSQAAPDGYTFLIGHTGTHAAAVALNPKLRYDPLSDFTPVGLVNTNPILVVARKTLPASNLREFVAYLKASEGKVTNAHAGIGSVSHTTCLLFNSIVGIKPTEVPYRGTGPAMNDIIGGQVDYLCDQIVNVAPQVQADTIKAFAVAQAERARSLPGVPTTDEAGLPEYKVQVWNAMFLPKDTPRPILDKLNEALVAALASPAVQTRFAELGADVPARDLQSPEGLHRFIRSEIDRWTPVIRKAGAVLDQ</sequence>
<organism evidence="3 4">
    <name type="scientific">Enterovirga aerilata</name>
    <dbReference type="NCBI Taxonomy" id="2730920"/>
    <lineage>
        <taxon>Bacteria</taxon>
        <taxon>Pseudomonadati</taxon>
        <taxon>Pseudomonadota</taxon>
        <taxon>Alphaproteobacteria</taxon>
        <taxon>Hyphomicrobiales</taxon>
        <taxon>Methylobacteriaceae</taxon>
        <taxon>Enterovirga</taxon>
    </lineage>
</organism>
<dbReference type="Gene3D" id="3.40.190.10">
    <property type="entry name" value="Periplasmic binding protein-like II"/>
    <property type="match status" value="1"/>
</dbReference>
<dbReference type="EMBL" id="JABEPP010000001">
    <property type="protein sequence ID" value="NNM71320.1"/>
    <property type="molecule type" value="Genomic_DNA"/>
</dbReference>
<comment type="similarity">
    <text evidence="1">Belongs to the UPF0065 (bug) family.</text>
</comment>
<dbReference type="Proteomes" id="UP000564885">
    <property type="component" value="Unassembled WGS sequence"/>
</dbReference>
<dbReference type="RefSeq" id="WP_171216793.1">
    <property type="nucleotide sequence ID" value="NZ_JABEPP010000001.1"/>
</dbReference>
<comment type="caution">
    <text evidence="3">The sequence shown here is derived from an EMBL/GenBank/DDBJ whole genome shotgun (WGS) entry which is preliminary data.</text>
</comment>
<dbReference type="PIRSF" id="PIRSF017082">
    <property type="entry name" value="YflP"/>
    <property type="match status" value="1"/>
</dbReference>
<accession>A0A849I5E5</accession>